<organism evidence="1 2">
    <name type="scientific">Flavihumibacter petaseus NBRC 106054</name>
    <dbReference type="NCBI Taxonomy" id="1220578"/>
    <lineage>
        <taxon>Bacteria</taxon>
        <taxon>Pseudomonadati</taxon>
        <taxon>Bacteroidota</taxon>
        <taxon>Chitinophagia</taxon>
        <taxon>Chitinophagales</taxon>
        <taxon>Chitinophagaceae</taxon>
        <taxon>Flavihumibacter</taxon>
    </lineage>
</organism>
<proteinExistence type="predicted"/>
<dbReference type="SUPFAM" id="SSF109854">
    <property type="entry name" value="DinB/YfiT-like putative metalloenzymes"/>
    <property type="match status" value="1"/>
</dbReference>
<dbReference type="AlphaFoldDB" id="A0A0E9MZ36"/>
<dbReference type="Proteomes" id="UP000033121">
    <property type="component" value="Unassembled WGS sequence"/>
</dbReference>
<reference evidence="1 2" key="1">
    <citation type="submission" date="2015-04" db="EMBL/GenBank/DDBJ databases">
        <title>Whole genome shotgun sequence of Flavihumibacter petaseus NBRC 106054.</title>
        <authorList>
            <person name="Miyazawa S."/>
            <person name="Hosoyama A."/>
            <person name="Hashimoto M."/>
            <person name="Noguchi M."/>
            <person name="Tsuchikane K."/>
            <person name="Ohji S."/>
            <person name="Yamazoe A."/>
            <person name="Ichikawa N."/>
            <person name="Kimura A."/>
            <person name="Fujita N."/>
        </authorList>
    </citation>
    <scope>NUCLEOTIDE SEQUENCE [LARGE SCALE GENOMIC DNA]</scope>
    <source>
        <strain evidence="1 2">NBRC 106054</strain>
    </source>
</reference>
<dbReference type="OrthoDB" id="2599194at2"/>
<protein>
    <recommendedName>
        <fullName evidence="3">DinB-like domain-containing protein</fullName>
    </recommendedName>
</protein>
<evidence type="ECO:0008006" key="3">
    <source>
        <dbReference type="Google" id="ProtNLM"/>
    </source>
</evidence>
<dbReference type="InterPro" id="IPR011463">
    <property type="entry name" value="DUF1569"/>
</dbReference>
<dbReference type="STRING" id="1220578.FPE01S_02_01020"/>
<dbReference type="Pfam" id="PF07606">
    <property type="entry name" value="DUF1569"/>
    <property type="match status" value="1"/>
</dbReference>
<evidence type="ECO:0000313" key="1">
    <source>
        <dbReference type="EMBL" id="GAO42997.1"/>
    </source>
</evidence>
<accession>A0A0E9MZ36</accession>
<dbReference type="EMBL" id="BBWV01000002">
    <property type="protein sequence ID" value="GAO42997.1"/>
    <property type="molecule type" value="Genomic_DNA"/>
</dbReference>
<evidence type="ECO:0000313" key="2">
    <source>
        <dbReference type="Proteomes" id="UP000033121"/>
    </source>
</evidence>
<dbReference type="Gene3D" id="1.20.120.450">
    <property type="entry name" value="dinb family like domain"/>
    <property type="match status" value="1"/>
</dbReference>
<name>A0A0E9MZ36_9BACT</name>
<dbReference type="InterPro" id="IPR034660">
    <property type="entry name" value="DinB/YfiT-like"/>
</dbReference>
<gene>
    <name evidence="1" type="ORF">FPE01S_02_01020</name>
</gene>
<dbReference type="RefSeq" id="WP_046368951.1">
    <property type="nucleotide sequence ID" value="NZ_BBWV01000002.1"/>
</dbReference>
<keyword evidence="2" id="KW-1185">Reference proteome</keyword>
<comment type="caution">
    <text evidence="1">The sequence shown here is derived from an EMBL/GenBank/DDBJ whole genome shotgun (WGS) entry which is preliminary data.</text>
</comment>
<sequence length="148" mass="16918">MKSIHDAGVRGDLIARISALTGDSQRQWGKMNVYEMLKHNLAWEDMMWGRKVYKQVLIGKVFGKRALRSVLKDESPLSRNSPTVGDLKVKLATGDLEALKQEWIKGIAAYAQYNNPTFVHPFFGAMSHEQIGYFVYKHADHHLRQFGQ</sequence>